<accession>A0ACB9BPE0</accession>
<dbReference type="EMBL" id="CM042014">
    <property type="protein sequence ID" value="KAI3723873.1"/>
    <property type="molecule type" value="Genomic_DNA"/>
</dbReference>
<comment type="caution">
    <text evidence="1">The sequence shown here is derived from an EMBL/GenBank/DDBJ whole genome shotgun (WGS) entry which is preliminary data.</text>
</comment>
<organism evidence="1 2">
    <name type="scientific">Cichorium intybus</name>
    <name type="common">Chicory</name>
    <dbReference type="NCBI Taxonomy" id="13427"/>
    <lineage>
        <taxon>Eukaryota</taxon>
        <taxon>Viridiplantae</taxon>
        <taxon>Streptophyta</taxon>
        <taxon>Embryophyta</taxon>
        <taxon>Tracheophyta</taxon>
        <taxon>Spermatophyta</taxon>
        <taxon>Magnoliopsida</taxon>
        <taxon>eudicotyledons</taxon>
        <taxon>Gunneridae</taxon>
        <taxon>Pentapetalae</taxon>
        <taxon>asterids</taxon>
        <taxon>campanulids</taxon>
        <taxon>Asterales</taxon>
        <taxon>Asteraceae</taxon>
        <taxon>Cichorioideae</taxon>
        <taxon>Cichorieae</taxon>
        <taxon>Cichoriinae</taxon>
        <taxon>Cichorium</taxon>
    </lineage>
</organism>
<keyword evidence="2" id="KW-1185">Reference proteome</keyword>
<name>A0ACB9BPE0_CICIN</name>
<dbReference type="Proteomes" id="UP001055811">
    <property type="component" value="Linkage Group LG06"/>
</dbReference>
<protein>
    <submittedName>
        <fullName evidence="1">Uncharacterized protein</fullName>
    </submittedName>
</protein>
<proteinExistence type="predicted"/>
<evidence type="ECO:0000313" key="1">
    <source>
        <dbReference type="EMBL" id="KAI3723873.1"/>
    </source>
</evidence>
<reference evidence="2" key="1">
    <citation type="journal article" date="2022" name="Mol. Ecol. Resour.">
        <title>The genomes of chicory, endive, great burdock and yacon provide insights into Asteraceae palaeo-polyploidization history and plant inulin production.</title>
        <authorList>
            <person name="Fan W."/>
            <person name="Wang S."/>
            <person name="Wang H."/>
            <person name="Wang A."/>
            <person name="Jiang F."/>
            <person name="Liu H."/>
            <person name="Zhao H."/>
            <person name="Xu D."/>
            <person name="Zhang Y."/>
        </authorList>
    </citation>
    <scope>NUCLEOTIDE SEQUENCE [LARGE SCALE GENOMIC DNA]</scope>
    <source>
        <strain evidence="2">cv. Punajuju</strain>
    </source>
</reference>
<evidence type="ECO:0000313" key="2">
    <source>
        <dbReference type="Proteomes" id="UP001055811"/>
    </source>
</evidence>
<reference evidence="1 2" key="2">
    <citation type="journal article" date="2022" name="Mol. Ecol. Resour.">
        <title>The genomes of chicory, endive, great burdock and yacon provide insights into Asteraceae paleo-polyploidization history and plant inulin production.</title>
        <authorList>
            <person name="Fan W."/>
            <person name="Wang S."/>
            <person name="Wang H."/>
            <person name="Wang A."/>
            <person name="Jiang F."/>
            <person name="Liu H."/>
            <person name="Zhao H."/>
            <person name="Xu D."/>
            <person name="Zhang Y."/>
        </authorList>
    </citation>
    <scope>NUCLEOTIDE SEQUENCE [LARGE SCALE GENOMIC DNA]</scope>
    <source>
        <strain evidence="2">cv. Punajuju</strain>
        <tissue evidence="1">Leaves</tissue>
    </source>
</reference>
<gene>
    <name evidence="1" type="ORF">L2E82_35634</name>
</gene>
<sequence>MASGWRNRGVVTAVRVLVKKVDQRWRDAGGGEGVDMGAVVEACLDGVAVSGGGVRLWWLCMGWCWLVVDLGFSRGWVIEEIHCIQRRGNQRYGEDDKSLNESLITSYLIGPPPEAVVYSVAAGEDQCYRRRRQSLSALLLLKPPPESTFPCPASSSPGSLSIYAPGRRTAFFIKLRFPPLIFKKWVSMSKKRPPPSLPPSPSWFFLEDSKSDPSKSVVIPHRVFLPRRKDRHHRYPPHHRGSSSKIQNRILQNRCNEFSTNFTYEITSDRVKIFDMHTQKD</sequence>